<name>A0A6B3LG31_9BACT</name>
<dbReference type="EMBL" id="CP066776">
    <property type="protein sequence ID" value="QQL45422.1"/>
    <property type="molecule type" value="Genomic_DNA"/>
</dbReference>
<dbReference type="Proteomes" id="UP000475117">
    <property type="component" value="Chromosome"/>
</dbReference>
<dbReference type="KEGG" id="soa:G3M56_002185"/>
<evidence type="ECO:0000256" key="2">
    <source>
        <dbReference type="SAM" id="SignalP"/>
    </source>
</evidence>
<organism evidence="3 4">
    <name type="scientific">Sulfuriroseicoccus oceanibius</name>
    <dbReference type="NCBI Taxonomy" id="2707525"/>
    <lineage>
        <taxon>Bacteria</taxon>
        <taxon>Pseudomonadati</taxon>
        <taxon>Verrucomicrobiota</taxon>
        <taxon>Verrucomicrobiia</taxon>
        <taxon>Verrucomicrobiales</taxon>
        <taxon>Verrucomicrobiaceae</taxon>
        <taxon>Sulfuriroseicoccus</taxon>
    </lineage>
</organism>
<accession>A0A6B3LG31</accession>
<keyword evidence="2" id="KW-0732">Signal</keyword>
<feature type="chain" id="PRO_5043658127" evidence="2">
    <location>
        <begin position="20"/>
        <end position="227"/>
    </location>
</feature>
<reference evidence="3 4" key="1">
    <citation type="submission" date="2020-12" db="EMBL/GenBank/DDBJ databases">
        <title>Sulforoseuscoccus oceanibium gen. nov., sp. nov., a representative of the phylum Verrucomicrobia with special cytoplasmic membrane, and proposal of Sulforoseuscoccusaceae fam. nov.</title>
        <authorList>
            <person name="Xi F."/>
        </authorList>
    </citation>
    <scope>NUCLEOTIDE SEQUENCE [LARGE SCALE GENOMIC DNA]</scope>
    <source>
        <strain evidence="3 4">T37</strain>
    </source>
</reference>
<evidence type="ECO:0000313" key="3">
    <source>
        <dbReference type="EMBL" id="QQL45422.1"/>
    </source>
</evidence>
<feature type="compositionally biased region" description="Low complexity" evidence="1">
    <location>
        <begin position="51"/>
        <end position="60"/>
    </location>
</feature>
<dbReference type="RefSeq" id="WP_164365689.1">
    <property type="nucleotide sequence ID" value="NZ_CP066776.1"/>
</dbReference>
<feature type="region of interest" description="Disordered" evidence="1">
    <location>
        <begin position="20"/>
        <end position="67"/>
    </location>
</feature>
<protein>
    <submittedName>
        <fullName evidence="3">Uncharacterized protein</fullName>
    </submittedName>
</protein>
<feature type="signal peptide" evidence="2">
    <location>
        <begin position="1"/>
        <end position="19"/>
    </location>
</feature>
<evidence type="ECO:0000256" key="1">
    <source>
        <dbReference type="SAM" id="MobiDB-lite"/>
    </source>
</evidence>
<feature type="compositionally biased region" description="Low complexity" evidence="1">
    <location>
        <begin position="24"/>
        <end position="36"/>
    </location>
</feature>
<dbReference type="AlphaFoldDB" id="A0A6B3LG31"/>
<sequence>MNLFPTCALLMVTAFTLNAQEPVSSDPPTEPEAPTTPADPTPADPTPADPAPASESPAPTEELELPEHPGFSWWRIPELKGAILVPEGWHTKAHPSDESLAYFITKSEIDDDNPSFDTGLSLNVFLKAKETLGKDALKWATDYRRTAASKGKVLESWEKARGPFKSLGLRLRVSDAEGGIVMHHLFVINPKTDTLYFYFFEAPEKQWPAAWKKGELMMKTLLIDDEV</sequence>
<feature type="compositionally biased region" description="Pro residues" evidence="1">
    <location>
        <begin position="37"/>
        <end position="50"/>
    </location>
</feature>
<gene>
    <name evidence="3" type="ORF">G3M56_002185</name>
</gene>
<keyword evidence="4" id="KW-1185">Reference proteome</keyword>
<proteinExistence type="predicted"/>
<evidence type="ECO:0000313" key="4">
    <source>
        <dbReference type="Proteomes" id="UP000475117"/>
    </source>
</evidence>